<dbReference type="Pfam" id="PF00010">
    <property type="entry name" value="HLH"/>
    <property type="match status" value="1"/>
</dbReference>
<gene>
    <name evidence="7" type="ORF">TEA_019633</name>
</gene>
<protein>
    <recommendedName>
        <fullName evidence="6">BHLH domain-containing protein</fullName>
    </recommendedName>
</protein>
<keyword evidence="5" id="KW-0175">Coiled coil</keyword>
<dbReference type="EMBL" id="SDRB02012296">
    <property type="protein sequence ID" value="THF98126.1"/>
    <property type="molecule type" value="Genomic_DNA"/>
</dbReference>
<dbReference type="InterPro" id="IPR036638">
    <property type="entry name" value="HLH_DNA-bd_sf"/>
</dbReference>
<keyword evidence="8" id="KW-1185">Reference proteome</keyword>
<dbReference type="PROSITE" id="PS50888">
    <property type="entry name" value="BHLH"/>
    <property type="match status" value="1"/>
</dbReference>
<dbReference type="GO" id="GO:0046983">
    <property type="term" value="F:protein dimerization activity"/>
    <property type="evidence" value="ECO:0007669"/>
    <property type="project" value="InterPro"/>
</dbReference>
<organism evidence="7 8">
    <name type="scientific">Camellia sinensis var. sinensis</name>
    <name type="common">China tea</name>
    <dbReference type="NCBI Taxonomy" id="542762"/>
    <lineage>
        <taxon>Eukaryota</taxon>
        <taxon>Viridiplantae</taxon>
        <taxon>Streptophyta</taxon>
        <taxon>Embryophyta</taxon>
        <taxon>Tracheophyta</taxon>
        <taxon>Spermatophyta</taxon>
        <taxon>Magnoliopsida</taxon>
        <taxon>eudicotyledons</taxon>
        <taxon>Gunneridae</taxon>
        <taxon>Pentapetalae</taxon>
        <taxon>asterids</taxon>
        <taxon>Ericales</taxon>
        <taxon>Theaceae</taxon>
        <taxon>Camellia</taxon>
    </lineage>
</organism>
<evidence type="ECO:0000256" key="4">
    <source>
        <dbReference type="ARBA" id="ARBA00023242"/>
    </source>
</evidence>
<evidence type="ECO:0000256" key="2">
    <source>
        <dbReference type="ARBA" id="ARBA00023015"/>
    </source>
</evidence>
<proteinExistence type="predicted"/>
<dbReference type="PANTHER" id="PTHR46665:SF6">
    <property type="entry name" value="TRANSCRIPTION FACTOR BHLH92"/>
    <property type="match status" value="1"/>
</dbReference>
<evidence type="ECO:0000256" key="1">
    <source>
        <dbReference type="ARBA" id="ARBA00004123"/>
    </source>
</evidence>
<evidence type="ECO:0000256" key="5">
    <source>
        <dbReference type="SAM" id="Coils"/>
    </source>
</evidence>
<dbReference type="CDD" id="cd11393">
    <property type="entry name" value="bHLH_AtbHLH_like"/>
    <property type="match status" value="1"/>
</dbReference>
<comment type="caution">
    <text evidence="7">The sequence shown here is derived from an EMBL/GenBank/DDBJ whole genome shotgun (WGS) entry which is preliminary data.</text>
</comment>
<name>A0A4V3WJS6_CAMSN</name>
<evidence type="ECO:0000313" key="8">
    <source>
        <dbReference type="Proteomes" id="UP000306102"/>
    </source>
</evidence>
<dbReference type="AlphaFoldDB" id="A0A4V3WJS6"/>
<dbReference type="InterPro" id="IPR011598">
    <property type="entry name" value="bHLH_dom"/>
</dbReference>
<comment type="subcellular location">
    <subcellularLocation>
        <location evidence="1">Nucleus</location>
    </subcellularLocation>
</comment>
<dbReference type="Gene3D" id="4.10.280.10">
    <property type="entry name" value="Helix-loop-helix DNA-binding domain"/>
    <property type="match status" value="1"/>
</dbReference>
<keyword evidence="4" id="KW-0539">Nucleus</keyword>
<dbReference type="Proteomes" id="UP000306102">
    <property type="component" value="Unassembled WGS sequence"/>
</dbReference>
<dbReference type="SUPFAM" id="SSF47459">
    <property type="entry name" value="HLH, helix-loop-helix DNA-binding domain"/>
    <property type="match status" value="1"/>
</dbReference>
<sequence length="339" mass="38618">MEEFFQYGSRSPIYWIEDDALPANQSGFVRCTDKEEVLPVNQSGLVGYTSQEEALPVNQSALLGYANQEEALPVNQSGFVRYANQEEAFVIHTNQKEALPVKPSAFVRYPNQEEALLGNQSAFALPVKQSAFVRYKEPPILEGGVGSESWVVKLNNQSVNKRMIEFLRKNWSPMMESKDSDRERSYRHMINERLRRERQKHSYSGLRSLLPPGTKSDKNSIIQVAVKEVQVLEKNKAELERRNREIEAILGAREDRKIEGAKIRLRVADPSSGIDSMLEVLKCLKNMGSKITAIQSIFSDKELSAVLEIETQIESEEVEKAVQRKLFEVEMKLRTQVPI</sequence>
<dbReference type="GO" id="GO:0005634">
    <property type="term" value="C:nucleus"/>
    <property type="evidence" value="ECO:0007669"/>
    <property type="project" value="UniProtKB-SubCell"/>
</dbReference>
<dbReference type="InterPro" id="IPR044658">
    <property type="entry name" value="bHLH92/bHLH041-like"/>
</dbReference>
<evidence type="ECO:0000256" key="3">
    <source>
        <dbReference type="ARBA" id="ARBA00023163"/>
    </source>
</evidence>
<evidence type="ECO:0000259" key="6">
    <source>
        <dbReference type="PROSITE" id="PS50888"/>
    </source>
</evidence>
<dbReference type="SMART" id="SM00353">
    <property type="entry name" value="HLH"/>
    <property type="match status" value="1"/>
</dbReference>
<dbReference type="InterPro" id="IPR045239">
    <property type="entry name" value="bHLH95_bHLH"/>
</dbReference>
<feature type="domain" description="BHLH" evidence="6">
    <location>
        <begin position="183"/>
        <end position="232"/>
    </location>
</feature>
<keyword evidence="2" id="KW-0805">Transcription regulation</keyword>
<dbReference type="PANTHER" id="PTHR46665">
    <property type="entry name" value="TRANSCRIPTION FACTOR BHLH041-RELATED-RELATED"/>
    <property type="match status" value="1"/>
</dbReference>
<keyword evidence="3" id="KW-0804">Transcription</keyword>
<evidence type="ECO:0000313" key="7">
    <source>
        <dbReference type="EMBL" id="THF98126.1"/>
    </source>
</evidence>
<feature type="coiled-coil region" evidence="5">
    <location>
        <begin position="222"/>
        <end position="256"/>
    </location>
</feature>
<accession>A0A4V3WJS6</accession>
<reference evidence="7 8" key="1">
    <citation type="journal article" date="2018" name="Proc. Natl. Acad. Sci. U.S.A.">
        <title>Draft genome sequence of Camellia sinensis var. sinensis provides insights into the evolution of the tea genome and tea quality.</title>
        <authorList>
            <person name="Wei C."/>
            <person name="Yang H."/>
            <person name="Wang S."/>
            <person name="Zhao J."/>
            <person name="Liu C."/>
            <person name="Gao L."/>
            <person name="Xia E."/>
            <person name="Lu Y."/>
            <person name="Tai Y."/>
            <person name="She G."/>
            <person name="Sun J."/>
            <person name="Cao H."/>
            <person name="Tong W."/>
            <person name="Gao Q."/>
            <person name="Li Y."/>
            <person name="Deng W."/>
            <person name="Jiang X."/>
            <person name="Wang W."/>
            <person name="Chen Q."/>
            <person name="Zhang S."/>
            <person name="Li H."/>
            <person name="Wu J."/>
            <person name="Wang P."/>
            <person name="Li P."/>
            <person name="Shi C."/>
            <person name="Zheng F."/>
            <person name="Jian J."/>
            <person name="Huang B."/>
            <person name="Shan D."/>
            <person name="Shi M."/>
            <person name="Fang C."/>
            <person name="Yue Y."/>
            <person name="Li F."/>
            <person name="Li D."/>
            <person name="Wei S."/>
            <person name="Han B."/>
            <person name="Jiang C."/>
            <person name="Yin Y."/>
            <person name="Xia T."/>
            <person name="Zhang Z."/>
            <person name="Bennetzen J.L."/>
            <person name="Zhao S."/>
            <person name="Wan X."/>
        </authorList>
    </citation>
    <scope>NUCLEOTIDE SEQUENCE [LARGE SCALE GENOMIC DNA]</scope>
    <source>
        <strain evidence="8">cv. Shuchazao</strain>
        <tissue evidence="7">Leaf</tissue>
    </source>
</reference>